<evidence type="ECO:0000256" key="3">
    <source>
        <dbReference type="ARBA" id="ARBA00022448"/>
    </source>
</evidence>
<evidence type="ECO:0000259" key="9">
    <source>
        <dbReference type="PROSITE" id="PS51012"/>
    </source>
</evidence>
<keyword evidence="3" id="KW-0813">Transport</keyword>
<keyword evidence="6 8" id="KW-1133">Transmembrane helix</keyword>
<accession>A0A1W1IA18</accession>
<dbReference type="STRING" id="1325564.NSJP_3720"/>
<dbReference type="PANTHER" id="PTHR30294">
    <property type="entry name" value="MEMBRANE COMPONENT OF ABC TRANSPORTER YHHJ-RELATED"/>
    <property type="match status" value="1"/>
</dbReference>
<dbReference type="PANTHER" id="PTHR30294:SF29">
    <property type="entry name" value="MULTIDRUG ABC TRANSPORTER PERMEASE YBHS-RELATED"/>
    <property type="match status" value="1"/>
</dbReference>
<proteinExistence type="inferred from homology"/>
<dbReference type="InterPro" id="IPR047817">
    <property type="entry name" value="ABC2_TM_bact-type"/>
</dbReference>
<keyword evidence="5 8" id="KW-0812">Transmembrane</keyword>
<name>A0A1W1IA18_9BACT</name>
<feature type="transmembrane region" description="Helical" evidence="8">
    <location>
        <begin position="28"/>
        <end position="48"/>
    </location>
</feature>
<evidence type="ECO:0000256" key="8">
    <source>
        <dbReference type="SAM" id="Phobius"/>
    </source>
</evidence>
<keyword evidence="4" id="KW-1003">Cell membrane</keyword>
<comment type="similarity">
    <text evidence="2">Belongs to the ABC-2 integral membrane protein family.</text>
</comment>
<dbReference type="AlphaFoldDB" id="A0A1W1IA18"/>
<evidence type="ECO:0000313" key="11">
    <source>
        <dbReference type="Proteomes" id="UP000192042"/>
    </source>
</evidence>
<dbReference type="GO" id="GO:0005886">
    <property type="term" value="C:plasma membrane"/>
    <property type="evidence" value="ECO:0007669"/>
    <property type="project" value="UniProtKB-SubCell"/>
</dbReference>
<protein>
    <submittedName>
        <fullName evidence="10">ABC-type multidrug transport system, permease component</fullName>
    </submittedName>
</protein>
<evidence type="ECO:0000256" key="7">
    <source>
        <dbReference type="ARBA" id="ARBA00023136"/>
    </source>
</evidence>
<dbReference type="Pfam" id="PF12698">
    <property type="entry name" value="ABC2_membrane_3"/>
    <property type="match status" value="1"/>
</dbReference>
<dbReference type="InterPro" id="IPR051449">
    <property type="entry name" value="ABC-2_transporter_component"/>
</dbReference>
<feature type="transmembrane region" description="Helical" evidence="8">
    <location>
        <begin position="355"/>
        <end position="375"/>
    </location>
</feature>
<dbReference type="PROSITE" id="PS51012">
    <property type="entry name" value="ABC_TM2"/>
    <property type="match status" value="1"/>
</dbReference>
<keyword evidence="7 8" id="KW-0472">Membrane</keyword>
<dbReference type="OrthoDB" id="9808686at2"/>
<dbReference type="EMBL" id="LT828648">
    <property type="protein sequence ID" value="SLM49887.1"/>
    <property type="molecule type" value="Genomic_DNA"/>
</dbReference>
<comment type="subcellular location">
    <subcellularLocation>
        <location evidence="1">Cell membrane</location>
        <topology evidence="1">Multi-pass membrane protein</topology>
    </subcellularLocation>
</comment>
<evidence type="ECO:0000313" key="10">
    <source>
        <dbReference type="EMBL" id="SLM49887.1"/>
    </source>
</evidence>
<evidence type="ECO:0000256" key="1">
    <source>
        <dbReference type="ARBA" id="ARBA00004651"/>
    </source>
</evidence>
<dbReference type="KEGG" id="nja:NSJP_3720"/>
<feature type="transmembrane region" description="Helical" evidence="8">
    <location>
        <begin position="299"/>
        <end position="317"/>
    </location>
</feature>
<dbReference type="InterPro" id="IPR013525">
    <property type="entry name" value="ABC2_TM"/>
</dbReference>
<evidence type="ECO:0000256" key="2">
    <source>
        <dbReference type="ARBA" id="ARBA00007783"/>
    </source>
</evidence>
<keyword evidence="11" id="KW-1185">Reference proteome</keyword>
<sequence>MTAHNLFSPARFWAMVVKEFVQMRRDRLTFGMMIGIPLIQLILFGLAINADPKHLPTAVLLADRGPQGRSLLEAIRHSNYFEFVRELRTEAEARAAIARGDVQFVVSIPENFTRDLWRGDRPAVLVEADATDPAATGNAIGSLRMLVNSAFQHDLKGPLAFLARQDDPVELRVHAQYNPEAVTHYNIVPGLMGVVLTMTMVVITGLAITRERERGTMENLLSMPTRPFEVMIGKIIPYILVGYVQVGLILLAARFLFGVPMEGNLVLLLLAALVFIAANLAVGITFSTIAQNQLQAMQMSFFFFLPSLLLSGFMFPFRGMPAWAQAIGEVLPLTHFLRIVRGILLKGNGVDEVLLQLWQVALFAAVALTIGVTRFRQTLD</sequence>
<dbReference type="RefSeq" id="WP_080888066.1">
    <property type="nucleotide sequence ID" value="NZ_LT828648.1"/>
</dbReference>
<feature type="transmembrane region" description="Helical" evidence="8">
    <location>
        <begin position="265"/>
        <end position="287"/>
    </location>
</feature>
<feature type="domain" description="ABC transmembrane type-2" evidence="9">
    <location>
        <begin position="149"/>
        <end position="378"/>
    </location>
</feature>
<evidence type="ECO:0000256" key="4">
    <source>
        <dbReference type="ARBA" id="ARBA00022475"/>
    </source>
</evidence>
<feature type="transmembrane region" description="Helical" evidence="8">
    <location>
        <begin position="230"/>
        <end position="253"/>
    </location>
</feature>
<gene>
    <name evidence="10" type="ORF">NSJP_3720</name>
</gene>
<evidence type="ECO:0000256" key="5">
    <source>
        <dbReference type="ARBA" id="ARBA00022692"/>
    </source>
</evidence>
<dbReference type="Proteomes" id="UP000192042">
    <property type="component" value="Chromosome I"/>
</dbReference>
<feature type="transmembrane region" description="Helical" evidence="8">
    <location>
        <begin position="187"/>
        <end position="209"/>
    </location>
</feature>
<dbReference type="GO" id="GO:0140359">
    <property type="term" value="F:ABC-type transporter activity"/>
    <property type="evidence" value="ECO:0007669"/>
    <property type="project" value="InterPro"/>
</dbReference>
<reference evidence="10 11" key="1">
    <citation type="submission" date="2017-03" db="EMBL/GenBank/DDBJ databases">
        <authorList>
            <person name="Afonso C.L."/>
            <person name="Miller P.J."/>
            <person name="Scott M.A."/>
            <person name="Spackman E."/>
            <person name="Goraichik I."/>
            <person name="Dimitrov K.M."/>
            <person name="Suarez D.L."/>
            <person name="Swayne D.E."/>
        </authorList>
    </citation>
    <scope>NUCLEOTIDE SEQUENCE [LARGE SCALE GENOMIC DNA]</scope>
    <source>
        <strain evidence="10">Genome sequencing of Nitrospira japonica strain NJ11</strain>
    </source>
</reference>
<evidence type="ECO:0000256" key="6">
    <source>
        <dbReference type="ARBA" id="ARBA00022989"/>
    </source>
</evidence>
<organism evidence="10 11">
    <name type="scientific">Nitrospira japonica</name>
    <dbReference type="NCBI Taxonomy" id="1325564"/>
    <lineage>
        <taxon>Bacteria</taxon>
        <taxon>Pseudomonadati</taxon>
        <taxon>Nitrospirota</taxon>
        <taxon>Nitrospiria</taxon>
        <taxon>Nitrospirales</taxon>
        <taxon>Nitrospiraceae</taxon>
        <taxon>Nitrospira</taxon>
    </lineage>
</organism>
<dbReference type="Gene3D" id="3.40.1710.10">
    <property type="entry name" value="abc type-2 transporter like domain"/>
    <property type="match status" value="1"/>
</dbReference>